<accession>A0ACC1Y576</accession>
<keyword evidence="1" id="KW-0418">Kinase</keyword>
<evidence type="ECO:0000313" key="2">
    <source>
        <dbReference type="Proteomes" id="UP001164539"/>
    </source>
</evidence>
<keyword evidence="1" id="KW-0808">Transferase</keyword>
<keyword evidence="2" id="KW-1185">Reference proteome</keyword>
<reference evidence="1 2" key="1">
    <citation type="journal article" date="2023" name="Science">
        <title>Complex scaffold remodeling in plant triterpene biosynthesis.</title>
        <authorList>
            <person name="De La Pena R."/>
            <person name="Hodgson H."/>
            <person name="Liu J.C."/>
            <person name="Stephenson M.J."/>
            <person name="Martin A.C."/>
            <person name="Owen C."/>
            <person name="Harkess A."/>
            <person name="Leebens-Mack J."/>
            <person name="Jimenez L.E."/>
            <person name="Osbourn A."/>
            <person name="Sattely E.S."/>
        </authorList>
    </citation>
    <scope>NUCLEOTIDE SEQUENCE [LARGE SCALE GENOMIC DNA]</scope>
    <source>
        <strain evidence="2">cv. JPN11</strain>
        <tissue evidence="1">Leaf</tissue>
    </source>
</reference>
<comment type="caution">
    <text evidence="1">The sequence shown here is derived from an EMBL/GenBank/DDBJ whole genome shotgun (WGS) entry which is preliminary data.</text>
</comment>
<proteinExistence type="predicted"/>
<organism evidence="1 2">
    <name type="scientific">Melia azedarach</name>
    <name type="common">Chinaberry tree</name>
    <dbReference type="NCBI Taxonomy" id="155640"/>
    <lineage>
        <taxon>Eukaryota</taxon>
        <taxon>Viridiplantae</taxon>
        <taxon>Streptophyta</taxon>
        <taxon>Embryophyta</taxon>
        <taxon>Tracheophyta</taxon>
        <taxon>Spermatophyta</taxon>
        <taxon>Magnoliopsida</taxon>
        <taxon>eudicotyledons</taxon>
        <taxon>Gunneridae</taxon>
        <taxon>Pentapetalae</taxon>
        <taxon>rosids</taxon>
        <taxon>malvids</taxon>
        <taxon>Sapindales</taxon>
        <taxon>Meliaceae</taxon>
        <taxon>Melia</taxon>
    </lineage>
</organism>
<gene>
    <name evidence="1" type="ORF">OWV82_012509</name>
</gene>
<sequence length="92" mass="10814">MHAVTEWCSMTSKVSKGKWKFTPPNWIGHDPCGDTWEGIKCSNERIISITNWLWLPWSNSKYDRISNHTCYFTTSSMEQSLSLMELHLDWIC</sequence>
<evidence type="ECO:0000313" key="1">
    <source>
        <dbReference type="EMBL" id="KAJ4717660.1"/>
    </source>
</evidence>
<protein>
    <submittedName>
        <fullName evidence="1">Leucine-rich repeat protein kinase family protein</fullName>
    </submittedName>
</protein>
<dbReference type="EMBL" id="CM051399">
    <property type="protein sequence ID" value="KAJ4717660.1"/>
    <property type="molecule type" value="Genomic_DNA"/>
</dbReference>
<name>A0ACC1Y576_MELAZ</name>
<dbReference type="Proteomes" id="UP001164539">
    <property type="component" value="Chromosome 6"/>
</dbReference>